<dbReference type="InterPro" id="IPR035892">
    <property type="entry name" value="C2_domain_sf"/>
</dbReference>
<dbReference type="InterPro" id="IPR000008">
    <property type="entry name" value="C2_dom"/>
</dbReference>
<evidence type="ECO:0000313" key="4">
    <source>
        <dbReference type="EMBL" id="KAK9812725.1"/>
    </source>
</evidence>
<dbReference type="InterPro" id="IPR018392">
    <property type="entry name" value="LysM"/>
</dbReference>
<keyword evidence="1" id="KW-0472">Membrane</keyword>
<dbReference type="InterPro" id="IPR036779">
    <property type="entry name" value="LysM_dom_sf"/>
</dbReference>
<dbReference type="PROSITE" id="PS51782">
    <property type="entry name" value="LYSM"/>
    <property type="match status" value="1"/>
</dbReference>
<reference evidence="4 5" key="1">
    <citation type="journal article" date="2024" name="Nat. Commun.">
        <title>Phylogenomics reveals the evolutionary origins of lichenization in chlorophyte algae.</title>
        <authorList>
            <person name="Puginier C."/>
            <person name="Libourel C."/>
            <person name="Otte J."/>
            <person name="Skaloud P."/>
            <person name="Haon M."/>
            <person name="Grisel S."/>
            <person name="Petersen M."/>
            <person name="Berrin J.G."/>
            <person name="Delaux P.M."/>
            <person name="Dal Grande F."/>
            <person name="Keller J."/>
        </authorList>
    </citation>
    <scope>NUCLEOTIDE SEQUENCE [LARGE SCALE GENOMIC DNA]</scope>
    <source>
        <strain evidence="4 5">SAG 2043</strain>
    </source>
</reference>
<keyword evidence="1" id="KW-1133">Transmembrane helix</keyword>
<dbReference type="SMART" id="SM00239">
    <property type="entry name" value="C2"/>
    <property type="match status" value="1"/>
</dbReference>
<proteinExistence type="predicted"/>
<name>A0AAW1PSC1_9CHLO</name>
<evidence type="ECO:0000313" key="5">
    <source>
        <dbReference type="Proteomes" id="UP001489004"/>
    </source>
</evidence>
<organism evidence="4 5">
    <name type="scientific">[Myrmecia] bisecta</name>
    <dbReference type="NCBI Taxonomy" id="41462"/>
    <lineage>
        <taxon>Eukaryota</taxon>
        <taxon>Viridiplantae</taxon>
        <taxon>Chlorophyta</taxon>
        <taxon>core chlorophytes</taxon>
        <taxon>Trebouxiophyceae</taxon>
        <taxon>Trebouxiales</taxon>
        <taxon>Trebouxiaceae</taxon>
        <taxon>Myrmecia</taxon>
    </lineage>
</organism>
<comment type="caution">
    <text evidence="4">The sequence shown here is derived from an EMBL/GenBank/DDBJ whole genome shotgun (WGS) entry which is preliminary data.</text>
</comment>
<dbReference type="Proteomes" id="UP001489004">
    <property type="component" value="Unassembled WGS sequence"/>
</dbReference>
<dbReference type="PROSITE" id="PS50004">
    <property type="entry name" value="C2"/>
    <property type="match status" value="1"/>
</dbReference>
<keyword evidence="1" id="KW-0812">Transmembrane</keyword>
<evidence type="ECO:0008006" key="6">
    <source>
        <dbReference type="Google" id="ProtNLM"/>
    </source>
</evidence>
<feature type="transmembrane region" description="Helical" evidence="1">
    <location>
        <begin position="170"/>
        <end position="189"/>
    </location>
</feature>
<accession>A0AAW1PSC1</accession>
<evidence type="ECO:0000259" key="3">
    <source>
        <dbReference type="PROSITE" id="PS51782"/>
    </source>
</evidence>
<dbReference type="SUPFAM" id="SSF49562">
    <property type="entry name" value="C2 domain (Calcium/lipid-binding domain, CaLB)"/>
    <property type="match status" value="1"/>
</dbReference>
<protein>
    <recommendedName>
        <fullName evidence="6">LysM domain-containing protein</fullName>
    </recommendedName>
</protein>
<dbReference type="Pfam" id="PF00168">
    <property type="entry name" value="C2"/>
    <property type="match status" value="1"/>
</dbReference>
<dbReference type="AlphaFoldDB" id="A0AAW1PSC1"/>
<feature type="domain" description="LysM" evidence="3">
    <location>
        <begin position="194"/>
        <end position="240"/>
    </location>
</feature>
<dbReference type="Gene3D" id="3.10.350.10">
    <property type="entry name" value="LysM domain"/>
    <property type="match status" value="1"/>
</dbReference>
<dbReference type="Gene3D" id="2.60.40.150">
    <property type="entry name" value="C2 domain"/>
    <property type="match status" value="1"/>
</dbReference>
<evidence type="ECO:0000256" key="1">
    <source>
        <dbReference type="SAM" id="Phobius"/>
    </source>
</evidence>
<gene>
    <name evidence="4" type="ORF">WJX72_002695</name>
</gene>
<dbReference type="EMBL" id="JALJOR010000008">
    <property type="protein sequence ID" value="KAK9812725.1"/>
    <property type="molecule type" value="Genomic_DNA"/>
</dbReference>
<keyword evidence="5" id="KW-1185">Reference proteome</keyword>
<dbReference type="CDD" id="cd00118">
    <property type="entry name" value="LysM"/>
    <property type="match status" value="1"/>
</dbReference>
<dbReference type="SUPFAM" id="SSF54106">
    <property type="entry name" value="LysM domain"/>
    <property type="match status" value="1"/>
</dbReference>
<sequence>MAGKLQVSVIEARNVQADVGSDLDFYVRLRFGGQDIRTDIARQSPAPKFLKDIRFDLEGADVLRVEMLQVGPKGDLIIGTTQIPVQSLADSGTLVQWFPLKDTTGAVTAELCLVLRASQAGSPMSASHVAATEKAKAQAIAREEAAARERARKLAAKRARRQRDGDGGNLPLPLALAGAVLAAAAVYLWRKRPVYYEVQEGDTLCTIGVCHNRHYEELFQKNNHIVSDPHVIYPGDRLRIK</sequence>
<feature type="domain" description="C2" evidence="2">
    <location>
        <begin position="1"/>
        <end position="98"/>
    </location>
</feature>
<dbReference type="Pfam" id="PF01476">
    <property type="entry name" value="LysM"/>
    <property type="match status" value="1"/>
</dbReference>
<dbReference type="CDD" id="cd00030">
    <property type="entry name" value="C2"/>
    <property type="match status" value="1"/>
</dbReference>
<evidence type="ECO:0000259" key="2">
    <source>
        <dbReference type="PROSITE" id="PS50004"/>
    </source>
</evidence>